<reference evidence="1 2" key="1">
    <citation type="submission" date="2019-08" db="EMBL/GenBank/DDBJ databases">
        <title>Deep-cultivation of Planctomycetes and their phenomic and genomic characterization uncovers novel biology.</title>
        <authorList>
            <person name="Wiegand S."/>
            <person name="Jogler M."/>
            <person name="Boedeker C."/>
            <person name="Pinto D."/>
            <person name="Vollmers J."/>
            <person name="Rivas-Marin E."/>
            <person name="Kohn T."/>
            <person name="Peeters S.H."/>
            <person name="Heuer A."/>
            <person name="Rast P."/>
            <person name="Oberbeckmann S."/>
            <person name="Bunk B."/>
            <person name="Jeske O."/>
            <person name="Meyerdierks A."/>
            <person name="Storesund J.E."/>
            <person name="Kallscheuer N."/>
            <person name="Luecker S."/>
            <person name="Lage O.M."/>
            <person name="Pohl T."/>
            <person name="Merkel B.J."/>
            <person name="Hornburger P."/>
            <person name="Mueller R.-W."/>
            <person name="Bruemmer F."/>
            <person name="Labrenz M."/>
            <person name="Spormann A.M."/>
            <person name="Op den Camp H."/>
            <person name="Overmann J."/>
            <person name="Amann R."/>
            <person name="Jetten M.S.M."/>
            <person name="Mascher T."/>
            <person name="Medema M.H."/>
            <person name="Devos D.P."/>
            <person name="Kaster A.-K."/>
            <person name="Ovreas L."/>
            <person name="Rohde M."/>
            <person name="Galperin M.Y."/>
            <person name="Jogler C."/>
        </authorList>
    </citation>
    <scope>NUCLEOTIDE SEQUENCE [LARGE SCALE GENOMIC DNA]</scope>
    <source>
        <strain evidence="1 2">Pr1d</strain>
    </source>
</reference>
<dbReference type="Proteomes" id="UP000323917">
    <property type="component" value="Chromosome"/>
</dbReference>
<dbReference type="AlphaFoldDB" id="A0A5B9Q572"/>
<dbReference type="RefSeq" id="WP_148072870.1">
    <property type="nucleotide sequence ID" value="NZ_CP042913.1"/>
</dbReference>
<accession>A0A5B9Q572</accession>
<gene>
    <name evidence="1" type="ORF">Pr1d_14610</name>
</gene>
<protein>
    <submittedName>
        <fullName evidence="1">Uncharacterized protein</fullName>
    </submittedName>
</protein>
<dbReference type="EMBL" id="CP042913">
    <property type="protein sequence ID" value="QEG34188.1"/>
    <property type="molecule type" value="Genomic_DNA"/>
</dbReference>
<evidence type="ECO:0000313" key="2">
    <source>
        <dbReference type="Proteomes" id="UP000323917"/>
    </source>
</evidence>
<dbReference type="KEGG" id="bgok:Pr1d_14610"/>
<name>A0A5B9Q572_9BACT</name>
<sequence>MQDNDFLLIYPLYLIGSMDGAALTLSGEHSGDRGVAVFTEELLAERVQEQLQFDSEIWTIETPEQLKNHHVPLCKELGINYFAIDPKHETGEAFFIPIDGIE</sequence>
<proteinExistence type="predicted"/>
<keyword evidence="2" id="KW-1185">Reference proteome</keyword>
<evidence type="ECO:0000313" key="1">
    <source>
        <dbReference type="EMBL" id="QEG34188.1"/>
    </source>
</evidence>
<organism evidence="1 2">
    <name type="scientific">Bythopirellula goksoeyrii</name>
    <dbReference type="NCBI Taxonomy" id="1400387"/>
    <lineage>
        <taxon>Bacteria</taxon>
        <taxon>Pseudomonadati</taxon>
        <taxon>Planctomycetota</taxon>
        <taxon>Planctomycetia</taxon>
        <taxon>Pirellulales</taxon>
        <taxon>Lacipirellulaceae</taxon>
        <taxon>Bythopirellula</taxon>
    </lineage>
</organism>